<feature type="transmembrane region" description="Helical" evidence="1">
    <location>
        <begin position="145"/>
        <end position="170"/>
    </location>
</feature>
<evidence type="ECO:0000313" key="3">
    <source>
        <dbReference type="Proteomes" id="UP000823634"/>
    </source>
</evidence>
<evidence type="ECO:0000313" key="2">
    <source>
        <dbReference type="EMBL" id="MBO8426426.1"/>
    </source>
</evidence>
<feature type="transmembrane region" description="Helical" evidence="1">
    <location>
        <begin position="182"/>
        <end position="207"/>
    </location>
</feature>
<gene>
    <name evidence="2" type="ORF">IAC61_03800</name>
</gene>
<reference evidence="2" key="1">
    <citation type="submission" date="2020-10" db="EMBL/GenBank/DDBJ databases">
        <authorList>
            <person name="Gilroy R."/>
        </authorList>
    </citation>
    <scope>NUCLEOTIDE SEQUENCE</scope>
    <source>
        <strain evidence="2">17113</strain>
    </source>
</reference>
<sequence length="250" mass="26804">MFNVFADKVFDWLSVVFVIIIVLSLLIGFWKGGMKTVFTIACMAGAIGLCFLLSKPIADALIGSRLGVGIDTYLETAINEAVDWANLPGGITSGGLHTIYEALHIPEFAYEAFDKAIMAQIEDAPLDSIASSVATSLTGLFLTGLSYLLIFIIGFIVLRLIVWVICLLLKKGKSKPTMLSRLLGLALGAAKAFAVCWVISLVANLLISSGSDWGNYLANSIGLGQEGFGIAKWFITTDLGYTAVMNFFLG</sequence>
<keyword evidence="1" id="KW-1133">Transmembrane helix</keyword>
<organism evidence="2 3">
    <name type="scientific">Candidatus Alloenteromonas pullistercoris</name>
    <dbReference type="NCBI Taxonomy" id="2840785"/>
    <lineage>
        <taxon>Bacteria</taxon>
        <taxon>Bacillati</taxon>
        <taxon>Bacillota</taxon>
        <taxon>Bacillota incertae sedis</taxon>
        <taxon>Candidatus Alloenteromonas</taxon>
    </lineage>
</organism>
<protein>
    <submittedName>
        <fullName evidence="2">CvpA family protein</fullName>
    </submittedName>
</protein>
<reference evidence="2" key="2">
    <citation type="journal article" date="2021" name="PeerJ">
        <title>Extensive microbial diversity within the chicken gut microbiome revealed by metagenomics and culture.</title>
        <authorList>
            <person name="Gilroy R."/>
            <person name="Ravi A."/>
            <person name="Getino M."/>
            <person name="Pursley I."/>
            <person name="Horton D.L."/>
            <person name="Alikhan N.F."/>
            <person name="Baker D."/>
            <person name="Gharbi K."/>
            <person name="Hall N."/>
            <person name="Watson M."/>
            <person name="Adriaenssens E.M."/>
            <person name="Foster-Nyarko E."/>
            <person name="Jarju S."/>
            <person name="Secka A."/>
            <person name="Antonio M."/>
            <person name="Oren A."/>
            <person name="Chaudhuri R.R."/>
            <person name="La Ragione R."/>
            <person name="Hildebrand F."/>
            <person name="Pallen M.J."/>
        </authorList>
    </citation>
    <scope>NUCLEOTIDE SEQUENCE</scope>
    <source>
        <strain evidence="2">17113</strain>
    </source>
</reference>
<keyword evidence="1" id="KW-0472">Membrane</keyword>
<dbReference type="Proteomes" id="UP000823634">
    <property type="component" value="Unassembled WGS sequence"/>
</dbReference>
<keyword evidence="1" id="KW-0812">Transmembrane</keyword>
<dbReference type="EMBL" id="JADINA010000024">
    <property type="protein sequence ID" value="MBO8426426.1"/>
    <property type="molecule type" value="Genomic_DNA"/>
</dbReference>
<proteinExistence type="predicted"/>
<name>A0A9D9GVA3_9FIRM</name>
<feature type="transmembrane region" description="Helical" evidence="1">
    <location>
        <begin position="227"/>
        <end position="249"/>
    </location>
</feature>
<feature type="transmembrane region" description="Helical" evidence="1">
    <location>
        <begin position="37"/>
        <end position="58"/>
    </location>
</feature>
<accession>A0A9D9GVA3</accession>
<evidence type="ECO:0000256" key="1">
    <source>
        <dbReference type="SAM" id="Phobius"/>
    </source>
</evidence>
<dbReference type="AlphaFoldDB" id="A0A9D9GVA3"/>
<feature type="transmembrane region" description="Helical" evidence="1">
    <location>
        <begin position="12"/>
        <end position="30"/>
    </location>
</feature>
<comment type="caution">
    <text evidence="2">The sequence shown here is derived from an EMBL/GenBank/DDBJ whole genome shotgun (WGS) entry which is preliminary data.</text>
</comment>